<keyword evidence="3" id="KW-1185">Reference proteome</keyword>
<dbReference type="EMBL" id="JASPKY010000027">
    <property type="protein sequence ID" value="KAK9751572.1"/>
    <property type="molecule type" value="Genomic_DNA"/>
</dbReference>
<evidence type="ECO:0000313" key="2">
    <source>
        <dbReference type="EMBL" id="KAK9751572.1"/>
    </source>
</evidence>
<protein>
    <submittedName>
        <fullName evidence="2">Uncharacterized protein</fullName>
    </submittedName>
</protein>
<evidence type="ECO:0000313" key="3">
    <source>
        <dbReference type="Proteomes" id="UP001458880"/>
    </source>
</evidence>
<evidence type="ECO:0000256" key="1">
    <source>
        <dbReference type="SAM" id="Coils"/>
    </source>
</evidence>
<proteinExistence type="predicted"/>
<feature type="coiled-coil region" evidence="1">
    <location>
        <begin position="40"/>
        <end position="67"/>
    </location>
</feature>
<dbReference type="Proteomes" id="UP001458880">
    <property type="component" value="Unassembled WGS sequence"/>
</dbReference>
<keyword evidence="1" id="KW-0175">Coiled coil</keyword>
<sequence length="76" mass="8645">MPTEDRLLRGDTANLKVIEAILKSDLLLSEISAIIAEKVDKKLEVLVKKYEDKITQLEKKLDEANHSVGEKVRRSQ</sequence>
<accession>A0AAW1N0Y4</accession>
<dbReference type="AlphaFoldDB" id="A0AAW1N0Y4"/>
<gene>
    <name evidence="2" type="ORF">QE152_g4926</name>
</gene>
<name>A0AAW1N0Y4_POPJA</name>
<reference evidence="2 3" key="1">
    <citation type="journal article" date="2024" name="BMC Genomics">
        <title>De novo assembly and annotation of Popillia japonica's genome with initial clues to its potential as an invasive pest.</title>
        <authorList>
            <person name="Cucini C."/>
            <person name="Boschi S."/>
            <person name="Funari R."/>
            <person name="Cardaioli E."/>
            <person name="Iannotti N."/>
            <person name="Marturano G."/>
            <person name="Paoli F."/>
            <person name="Bruttini M."/>
            <person name="Carapelli A."/>
            <person name="Frati F."/>
            <person name="Nardi F."/>
        </authorList>
    </citation>
    <scope>NUCLEOTIDE SEQUENCE [LARGE SCALE GENOMIC DNA]</scope>
    <source>
        <strain evidence="2">DMR45628</strain>
    </source>
</reference>
<organism evidence="2 3">
    <name type="scientific">Popillia japonica</name>
    <name type="common">Japanese beetle</name>
    <dbReference type="NCBI Taxonomy" id="7064"/>
    <lineage>
        <taxon>Eukaryota</taxon>
        <taxon>Metazoa</taxon>
        <taxon>Ecdysozoa</taxon>
        <taxon>Arthropoda</taxon>
        <taxon>Hexapoda</taxon>
        <taxon>Insecta</taxon>
        <taxon>Pterygota</taxon>
        <taxon>Neoptera</taxon>
        <taxon>Endopterygota</taxon>
        <taxon>Coleoptera</taxon>
        <taxon>Polyphaga</taxon>
        <taxon>Scarabaeiformia</taxon>
        <taxon>Scarabaeidae</taxon>
        <taxon>Rutelinae</taxon>
        <taxon>Popillia</taxon>
    </lineage>
</organism>
<comment type="caution">
    <text evidence="2">The sequence shown here is derived from an EMBL/GenBank/DDBJ whole genome shotgun (WGS) entry which is preliminary data.</text>
</comment>